<keyword evidence="2" id="KW-1185">Reference proteome</keyword>
<name>A0A512B1X7_9BACT</name>
<protein>
    <submittedName>
        <fullName evidence="1">Uncharacterized protein</fullName>
    </submittedName>
</protein>
<proteinExistence type="predicted"/>
<dbReference type="RefSeq" id="WP_246151141.1">
    <property type="nucleotide sequence ID" value="NZ_BJYS01000029.1"/>
</dbReference>
<gene>
    <name evidence="1" type="ORF">AAE02nite_36270</name>
</gene>
<evidence type="ECO:0000313" key="1">
    <source>
        <dbReference type="EMBL" id="GEO05963.1"/>
    </source>
</evidence>
<evidence type="ECO:0000313" key="2">
    <source>
        <dbReference type="Proteomes" id="UP000321532"/>
    </source>
</evidence>
<accession>A0A512B1X7</accession>
<organism evidence="1 2">
    <name type="scientific">Adhaeribacter aerolatus</name>
    <dbReference type="NCBI Taxonomy" id="670289"/>
    <lineage>
        <taxon>Bacteria</taxon>
        <taxon>Pseudomonadati</taxon>
        <taxon>Bacteroidota</taxon>
        <taxon>Cytophagia</taxon>
        <taxon>Cytophagales</taxon>
        <taxon>Hymenobacteraceae</taxon>
        <taxon>Adhaeribacter</taxon>
    </lineage>
</organism>
<dbReference type="EMBL" id="BJYS01000029">
    <property type="protein sequence ID" value="GEO05963.1"/>
    <property type="molecule type" value="Genomic_DNA"/>
</dbReference>
<sequence length="78" mass="9196">MKKNNEPLDFEIDKLTNSIENIVTGDKFSTDILVFTKADLKNITKKNGWEFNWKQEFKEANRDIYKLTIANIPLLFKD</sequence>
<reference evidence="1 2" key="1">
    <citation type="submission" date="2019-07" db="EMBL/GenBank/DDBJ databases">
        <title>Whole genome shotgun sequence of Adhaeribacter aerolatus NBRC 106133.</title>
        <authorList>
            <person name="Hosoyama A."/>
            <person name="Uohara A."/>
            <person name="Ohji S."/>
            <person name="Ichikawa N."/>
        </authorList>
    </citation>
    <scope>NUCLEOTIDE SEQUENCE [LARGE SCALE GENOMIC DNA]</scope>
    <source>
        <strain evidence="1 2">NBRC 106133</strain>
    </source>
</reference>
<dbReference type="Proteomes" id="UP000321532">
    <property type="component" value="Unassembled WGS sequence"/>
</dbReference>
<comment type="caution">
    <text evidence="1">The sequence shown here is derived from an EMBL/GenBank/DDBJ whole genome shotgun (WGS) entry which is preliminary data.</text>
</comment>
<dbReference type="AlphaFoldDB" id="A0A512B1X7"/>